<sequence>MNKYDSLIVKIADEYNIEKGKLEPINNWKMRVIYSLLGRMAIAALFDDIEGDMTSITHMKNRIVDVLESYRKIYPEINGFLPEKLGNLADEIYDIYLHTGVFYHIPNRIVPAKKTEDFINNIIFTRGYELNIQQNISGLGTYMRKDNTSYNASYKNIFHLDMTNLEDRWKFWTENVEWTELNVDGDIEYLRLKPPFTGGYWVNKSNGDGRISLLRIGYKENKLYYLYKEDLDANLFVCQLPTWIVKDYNYRSLANACLYYEGVLPPTTYRYDGDIVYVKFGYLPSPSNLYLWKLYSWPTSFYEFPRDFNRICTRYVFEGIVELMKKQGYEFIEEK</sequence>
<keyword evidence="2" id="KW-1185">Reference proteome</keyword>
<dbReference type="Proteomes" id="UP001644750">
    <property type="component" value="Unassembled WGS sequence"/>
</dbReference>
<name>A0ABX2I1H8_ANAHA</name>
<reference evidence="1 2" key="1">
    <citation type="journal article" date="2020" name="Cell Host Microbe">
        <title>Functional and Genomic Variation between Human-Derived Isolates of Lachnospiraceae Reveals Inter- and Intra-Species Diversity.</title>
        <authorList>
            <person name="Sorbara M.T."/>
            <person name="Littmann E.R."/>
            <person name="Fontana E."/>
            <person name="Moody T.U."/>
            <person name="Kohout C.E."/>
            <person name="Gjonbalaj M."/>
            <person name="Eaton V."/>
            <person name="Seok R."/>
            <person name="Leiner I.M."/>
            <person name="Pamer E.G."/>
        </authorList>
    </citation>
    <scope>NUCLEOTIDE SEQUENCE [LARGE SCALE GENOMIC DNA]</scope>
    <source>
        <strain evidence="1 2">MSK.14.57</strain>
    </source>
</reference>
<dbReference type="EMBL" id="JAAITB010000037">
    <property type="protein sequence ID" value="NSJ80672.1"/>
    <property type="molecule type" value="Genomic_DNA"/>
</dbReference>
<gene>
    <name evidence="1" type="ORF">G5A72_14010</name>
</gene>
<protein>
    <submittedName>
        <fullName evidence="1">Uncharacterized protein</fullName>
    </submittedName>
</protein>
<dbReference type="RefSeq" id="WP_173726171.1">
    <property type="nucleotide sequence ID" value="NZ_JAAIQB010000031.1"/>
</dbReference>
<evidence type="ECO:0000313" key="2">
    <source>
        <dbReference type="Proteomes" id="UP001644750"/>
    </source>
</evidence>
<comment type="caution">
    <text evidence="1">The sequence shown here is derived from an EMBL/GenBank/DDBJ whole genome shotgun (WGS) entry which is preliminary data.</text>
</comment>
<evidence type="ECO:0000313" key="1">
    <source>
        <dbReference type="EMBL" id="NSJ80672.1"/>
    </source>
</evidence>
<accession>A0ABX2I1H8</accession>
<organism evidence="1 2">
    <name type="scientific">Anaerostipes hadrus</name>
    <dbReference type="NCBI Taxonomy" id="649756"/>
    <lineage>
        <taxon>Bacteria</taxon>
        <taxon>Bacillati</taxon>
        <taxon>Bacillota</taxon>
        <taxon>Clostridia</taxon>
        <taxon>Lachnospirales</taxon>
        <taxon>Lachnospiraceae</taxon>
        <taxon>Anaerostipes</taxon>
    </lineage>
</organism>
<proteinExistence type="predicted"/>